<evidence type="ECO:0000313" key="3">
    <source>
        <dbReference type="EMBL" id="SFI90106.1"/>
    </source>
</evidence>
<dbReference type="EMBL" id="FORR01000002">
    <property type="protein sequence ID" value="SFI90106.1"/>
    <property type="molecule type" value="Genomic_DNA"/>
</dbReference>
<dbReference type="AlphaFoldDB" id="A0A1I3M0A4"/>
<dbReference type="Pfam" id="PF02517">
    <property type="entry name" value="Rce1-like"/>
    <property type="match status" value="1"/>
</dbReference>
<dbReference type="Proteomes" id="UP000199545">
    <property type="component" value="Unassembled WGS sequence"/>
</dbReference>
<feature type="transmembrane region" description="Helical" evidence="1">
    <location>
        <begin position="35"/>
        <end position="53"/>
    </location>
</feature>
<feature type="transmembrane region" description="Helical" evidence="1">
    <location>
        <begin position="169"/>
        <end position="185"/>
    </location>
</feature>
<keyword evidence="1" id="KW-0472">Membrane</keyword>
<feature type="transmembrane region" description="Helical" evidence="1">
    <location>
        <begin position="12"/>
        <end position="29"/>
    </location>
</feature>
<protein>
    <recommendedName>
        <fullName evidence="2">CAAX prenyl protease 2/Lysostaphin resistance protein A-like domain-containing protein</fullName>
    </recommendedName>
</protein>
<dbReference type="GO" id="GO:0004175">
    <property type="term" value="F:endopeptidase activity"/>
    <property type="evidence" value="ECO:0007669"/>
    <property type="project" value="UniProtKB-ARBA"/>
</dbReference>
<keyword evidence="1" id="KW-0812">Transmembrane</keyword>
<feature type="transmembrane region" description="Helical" evidence="1">
    <location>
        <begin position="146"/>
        <end position="163"/>
    </location>
</feature>
<dbReference type="GO" id="GO:0080120">
    <property type="term" value="P:CAAX-box protein maturation"/>
    <property type="evidence" value="ECO:0007669"/>
    <property type="project" value="UniProtKB-ARBA"/>
</dbReference>
<feature type="transmembrane region" description="Helical" evidence="1">
    <location>
        <begin position="113"/>
        <end position="134"/>
    </location>
</feature>
<organism evidence="3 4">
    <name type="scientific">Thermoflavimicrobium dichotomicum</name>
    <dbReference type="NCBI Taxonomy" id="46223"/>
    <lineage>
        <taxon>Bacteria</taxon>
        <taxon>Bacillati</taxon>
        <taxon>Bacillota</taxon>
        <taxon>Bacilli</taxon>
        <taxon>Bacillales</taxon>
        <taxon>Thermoactinomycetaceae</taxon>
        <taxon>Thermoflavimicrobium</taxon>
    </lineage>
</organism>
<dbReference type="PANTHER" id="PTHR39430:SF1">
    <property type="entry name" value="PROTEASE"/>
    <property type="match status" value="1"/>
</dbReference>
<feature type="domain" description="CAAX prenyl protease 2/Lysostaphin resistance protein A-like" evidence="2">
    <location>
        <begin position="110"/>
        <end position="205"/>
    </location>
</feature>
<dbReference type="OrthoDB" id="324900at2"/>
<dbReference type="STRING" id="46223.SAMN05421852_102385"/>
<reference evidence="3 4" key="1">
    <citation type="submission" date="2016-10" db="EMBL/GenBank/DDBJ databases">
        <authorList>
            <person name="de Groot N.N."/>
        </authorList>
    </citation>
    <scope>NUCLEOTIDE SEQUENCE [LARGE SCALE GENOMIC DNA]</scope>
    <source>
        <strain evidence="3 4">DSM 44778</strain>
    </source>
</reference>
<keyword evidence="1" id="KW-1133">Transmembrane helix</keyword>
<feature type="transmembrane region" description="Helical" evidence="1">
    <location>
        <begin position="69"/>
        <end position="93"/>
    </location>
</feature>
<evidence type="ECO:0000259" key="2">
    <source>
        <dbReference type="Pfam" id="PF02517"/>
    </source>
</evidence>
<proteinExistence type="predicted"/>
<dbReference type="InterPro" id="IPR003675">
    <property type="entry name" value="Rce1/LyrA-like_dom"/>
</dbReference>
<dbReference type="PANTHER" id="PTHR39430">
    <property type="entry name" value="MEMBRANE-ASSOCIATED PROTEASE-RELATED"/>
    <property type="match status" value="1"/>
</dbReference>
<name>A0A1I3M0A4_9BACL</name>
<feature type="transmembrane region" description="Helical" evidence="1">
    <location>
        <begin position="192"/>
        <end position="212"/>
    </location>
</feature>
<sequence length="266" mass="29676">MQKALEMVLKTIGLYGLFLFLAVVPIFFVPNMDLFVIQEIAMIVSVLIFYYGFEKQKGWTLGLKQPKCFLLFLMGALFGIILMAIAFGLIVILGGVEITGIEWNPEIGRAIVYWLFLFFLVALAEEIFARGYLFGLVKYLYAPKKVAVIVSAVVFALLHSFNANVWSNVIPMLELFFAGVLFAMLRQVSGGLWMPIGLHLTWNFFQGPIFGFEVSGLEVPSLFHIKKVGHPLISGGAFGVEGSVISIVLSLLSIWGIYLYGRKKID</sequence>
<evidence type="ECO:0000313" key="4">
    <source>
        <dbReference type="Proteomes" id="UP000199545"/>
    </source>
</evidence>
<evidence type="ECO:0000256" key="1">
    <source>
        <dbReference type="SAM" id="Phobius"/>
    </source>
</evidence>
<gene>
    <name evidence="3" type="ORF">SAMN05421852_102385</name>
</gene>
<keyword evidence="4" id="KW-1185">Reference proteome</keyword>
<accession>A0A1I3M0A4</accession>
<dbReference type="RefSeq" id="WP_093228254.1">
    <property type="nucleotide sequence ID" value="NZ_FORR01000002.1"/>
</dbReference>
<feature type="transmembrane region" description="Helical" evidence="1">
    <location>
        <begin position="232"/>
        <end position="260"/>
    </location>
</feature>